<dbReference type="InterPro" id="IPR007402">
    <property type="entry name" value="DUF455"/>
</dbReference>
<proteinExistence type="predicted"/>
<dbReference type="PIRSF" id="PIRSF012318">
    <property type="entry name" value="UCP012318"/>
    <property type="match status" value="1"/>
</dbReference>
<name>A0A8B6X3K7_9BURK</name>
<dbReference type="SUPFAM" id="SSF47240">
    <property type="entry name" value="Ferritin-like"/>
    <property type="match status" value="1"/>
</dbReference>
<reference evidence="2" key="1">
    <citation type="submission" date="2025-08" db="UniProtKB">
        <authorList>
            <consortium name="RefSeq"/>
        </authorList>
    </citation>
    <scope>IDENTIFICATION</scope>
</reference>
<dbReference type="PANTHER" id="PTHR42782:SF4">
    <property type="entry name" value="DUF455 DOMAIN-CONTAINING PROTEIN"/>
    <property type="match status" value="1"/>
</dbReference>
<dbReference type="Proteomes" id="UP000675920">
    <property type="component" value="Unplaced"/>
</dbReference>
<dbReference type="CDD" id="cd00657">
    <property type="entry name" value="Ferritin_like"/>
    <property type="match status" value="1"/>
</dbReference>
<evidence type="ECO:0000313" key="2">
    <source>
        <dbReference type="RefSeq" id="WP_028311410.1"/>
    </source>
</evidence>
<keyword evidence="1" id="KW-1185">Reference proteome</keyword>
<organism evidence="1 2">
    <name type="scientific">Derxia gummosa DSM 723</name>
    <dbReference type="NCBI Taxonomy" id="1121388"/>
    <lineage>
        <taxon>Bacteria</taxon>
        <taxon>Pseudomonadati</taxon>
        <taxon>Pseudomonadota</taxon>
        <taxon>Betaproteobacteria</taxon>
        <taxon>Burkholderiales</taxon>
        <taxon>Alcaligenaceae</taxon>
        <taxon>Derxia</taxon>
    </lineage>
</organism>
<evidence type="ECO:0000313" key="1">
    <source>
        <dbReference type="Proteomes" id="UP000675920"/>
    </source>
</evidence>
<dbReference type="PANTHER" id="PTHR42782">
    <property type="entry name" value="SI:CH73-314G15.3"/>
    <property type="match status" value="1"/>
</dbReference>
<accession>A0A8B6X3K7</accession>
<protein>
    <submittedName>
        <fullName evidence="2">Ferritin-like domain-containing protein</fullName>
    </submittedName>
</protein>
<dbReference type="AlphaFoldDB" id="A0A8B6X3K7"/>
<dbReference type="InterPro" id="IPR011197">
    <property type="entry name" value="UCP012318"/>
</dbReference>
<dbReference type="RefSeq" id="WP_028311410.1">
    <property type="nucleotide sequence ID" value="NZ_AXWS01000008.1"/>
</dbReference>
<dbReference type="InterPro" id="IPR009078">
    <property type="entry name" value="Ferritin-like_SF"/>
</dbReference>
<dbReference type="OrthoDB" id="9778629at2"/>
<dbReference type="Pfam" id="PF04305">
    <property type="entry name" value="DUF455"/>
    <property type="match status" value="1"/>
</dbReference>
<sequence length="268" mass="29191">MPAFELRSAALVALSCPDPDRKCALVAELNAARKAGGAVDADAVIADPGGLPGRPARPELVHARDVASRGVGSVEGRAALLHALAHIEFNAINLALDAVWRFARMPEAFYDDWLLVAVEEALHFNLLRERLRAHGHDYGDFSAHNGLWDMAERTAVDPLARMALVPRTMEARGLDVTPGIRAKLMSAGDRESAGVLDVILRDEVGHVRIGNRWYDWLCERDGLSPANAHVELAQRYRVGLPRAPFNTEARLAAGFTPEQLDAFAGVRD</sequence>